<dbReference type="InterPro" id="IPR047200">
    <property type="entry name" value="MFS_YcaD-like"/>
</dbReference>
<dbReference type="PROSITE" id="PS50850">
    <property type="entry name" value="MFS"/>
    <property type="match status" value="1"/>
</dbReference>
<evidence type="ECO:0000256" key="3">
    <source>
        <dbReference type="ARBA" id="ARBA00023136"/>
    </source>
</evidence>
<feature type="transmembrane region" description="Helical" evidence="4">
    <location>
        <begin position="157"/>
        <end position="177"/>
    </location>
</feature>
<feature type="transmembrane region" description="Helical" evidence="4">
    <location>
        <begin position="198"/>
        <end position="219"/>
    </location>
</feature>
<dbReference type="GO" id="GO:0005886">
    <property type="term" value="C:plasma membrane"/>
    <property type="evidence" value="ECO:0007669"/>
    <property type="project" value="TreeGrafter"/>
</dbReference>
<evidence type="ECO:0000256" key="1">
    <source>
        <dbReference type="ARBA" id="ARBA00022692"/>
    </source>
</evidence>
<dbReference type="Pfam" id="PF07690">
    <property type="entry name" value="MFS_1"/>
    <property type="match status" value="1"/>
</dbReference>
<gene>
    <name evidence="6" type="ORF">K1W69_20950</name>
</gene>
<dbReference type="Proteomes" id="UP001196509">
    <property type="component" value="Unassembled WGS sequence"/>
</dbReference>
<dbReference type="PANTHER" id="PTHR23521:SF3">
    <property type="entry name" value="MFS TRANSPORTER"/>
    <property type="match status" value="1"/>
</dbReference>
<dbReference type="InterPro" id="IPR011701">
    <property type="entry name" value="MFS"/>
</dbReference>
<organism evidence="6 7">
    <name type="scientific">Flavimaribacter sediminis</name>
    <dbReference type="NCBI Taxonomy" id="2865987"/>
    <lineage>
        <taxon>Bacteria</taxon>
        <taxon>Pseudomonadati</taxon>
        <taxon>Pseudomonadota</taxon>
        <taxon>Alphaproteobacteria</taxon>
        <taxon>Hyphomicrobiales</taxon>
        <taxon>Rhizobiaceae</taxon>
        <taxon>Flavimaribacter</taxon>
    </lineage>
</organism>
<keyword evidence="2 4" id="KW-1133">Transmembrane helix</keyword>
<dbReference type="RefSeq" id="WP_220230389.1">
    <property type="nucleotide sequence ID" value="NZ_JAICBX010000004.1"/>
</dbReference>
<dbReference type="InterPro" id="IPR020846">
    <property type="entry name" value="MFS_dom"/>
</dbReference>
<dbReference type="Gene3D" id="1.20.1250.20">
    <property type="entry name" value="MFS general substrate transporter like domains"/>
    <property type="match status" value="2"/>
</dbReference>
<sequence>MSSLRPLAPLFFAAAILLAGNGMQSTLIALRGADEGFTTSAIGLIGASYSIGFMAGSFLISPILRAVGHIRAFSALAAMGASGCLLLVILVDPLAWAIIRFLSGLCFAGLFATVDSWLNSGITNQTRARVLSIYRLIDMVCVTGSQFLIPFFDISNFVVFSTLAIMISLSLVPISLADRSNPKPPGRFSFNPAAIWRLSPIACIGCIAIGLTSATFRMIGPIYAQSIGLPVSSIATFMGAGILGGTILQYPLGVLSDRHDRRVILIIATAGAALSGLFINTFAGSDPLLNYIGIFFFGAFSLPLYSLSAAHANDHAEHGQYVQVAAGLLFYWSIGATIGPYIASLLMQNSAPGVMFTYTSIVHASLIVVTLWRMRVRAAVPASHRGRFSALLRTSLSFSRMANRVTSRDYDREQFRTGKK</sequence>
<feature type="transmembrane region" description="Helical" evidence="4">
    <location>
        <begin position="39"/>
        <end position="60"/>
    </location>
</feature>
<dbReference type="AlphaFoldDB" id="A0AAE2ZRV1"/>
<accession>A0AAE2ZRV1</accession>
<feature type="transmembrane region" description="Helical" evidence="4">
    <location>
        <begin position="231"/>
        <end position="251"/>
    </location>
</feature>
<dbReference type="InterPro" id="IPR036259">
    <property type="entry name" value="MFS_trans_sf"/>
</dbReference>
<keyword evidence="3 4" id="KW-0472">Membrane</keyword>
<feature type="transmembrane region" description="Helical" evidence="4">
    <location>
        <begin position="97"/>
        <end position="118"/>
    </location>
</feature>
<feature type="transmembrane region" description="Helical" evidence="4">
    <location>
        <begin position="355"/>
        <end position="372"/>
    </location>
</feature>
<protein>
    <submittedName>
        <fullName evidence="6">MFS transporter</fullName>
    </submittedName>
</protein>
<dbReference type="GO" id="GO:0022857">
    <property type="term" value="F:transmembrane transporter activity"/>
    <property type="evidence" value="ECO:0007669"/>
    <property type="project" value="InterPro"/>
</dbReference>
<comment type="caution">
    <text evidence="6">The sequence shown here is derived from an EMBL/GenBank/DDBJ whole genome shotgun (WGS) entry which is preliminary data.</text>
</comment>
<evidence type="ECO:0000259" key="5">
    <source>
        <dbReference type="PROSITE" id="PS50850"/>
    </source>
</evidence>
<dbReference type="CDD" id="cd17477">
    <property type="entry name" value="MFS_YcaD_like"/>
    <property type="match status" value="1"/>
</dbReference>
<feature type="transmembrane region" description="Helical" evidence="4">
    <location>
        <begin position="263"/>
        <end position="282"/>
    </location>
</feature>
<evidence type="ECO:0000313" key="6">
    <source>
        <dbReference type="EMBL" id="MBW8639675.1"/>
    </source>
</evidence>
<dbReference type="SUPFAM" id="SSF103473">
    <property type="entry name" value="MFS general substrate transporter"/>
    <property type="match status" value="1"/>
</dbReference>
<keyword evidence="1 4" id="KW-0812">Transmembrane</keyword>
<feature type="domain" description="Major facilitator superfamily (MFS) profile" evidence="5">
    <location>
        <begin position="198"/>
        <end position="420"/>
    </location>
</feature>
<feature type="transmembrane region" description="Helical" evidence="4">
    <location>
        <begin position="72"/>
        <end position="91"/>
    </location>
</feature>
<dbReference type="PANTHER" id="PTHR23521">
    <property type="entry name" value="TRANSPORTER MFS SUPERFAMILY"/>
    <property type="match status" value="1"/>
</dbReference>
<evidence type="ECO:0000256" key="2">
    <source>
        <dbReference type="ARBA" id="ARBA00022989"/>
    </source>
</evidence>
<feature type="transmembrane region" description="Helical" evidence="4">
    <location>
        <begin position="288"/>
        <end position="309"/>
    </location>
</feature>
<proteinExistence type="predicted"/>
<feature type="transmembrane region" description="Helical" evidence="4">
    <location>
        <begin position="321"/>
        <end position="343"/>
    </location>
</feature>
<keyword evidence="7" id="KW-1185">Reference proteome</keyword>
<name>A0AAE2ZRV1_9HYPH</name>
<feature type="transmembrane region" description="Helical" evidence="4">
    <location>
        <begin position="130"/>
        <end position="151"/>
    </location>
</feature>
<evidence type="ECO:0000256" key="4">
    <source>
        <dbReference type="SAM" id="Phobius"/>
    </source>
</evidence>
<evidence type="ECO:0000313" key="7">
    <source>
        <dbReference type="Proteomes" id="UP001196509"/>
    </source>
</evidence>
<reference evidence="6" key="1">
    <citation type="submission" date="2021-08" db="EMBL/GenBank/DDBJ databases">
        <title>Hoeflea bacterium WL0058 sp. nov., isolated from the sediment.</title>
        <authorList>
            <person name="Wang L."/>
            <person name="Zhang D."/>
        </authorList>
    </citation>
    <scope>NUCLEOTIDE SEQUENCE</scope>
    <source>
        <strain evidence="6">WL0058</strain>
    </source>
</reference>
<dbReference type="EMBL" id="JAICBX010000004">
    <property type="protein sequence ID" value="MBW8639675.1"/>
    <property type="molecule type" value="Genomic_DNA"/>
</dbReference>